<dbReference type="Pfam" id="PF13924">
    <property type="entry name" value="Lipocalin_5"/>
    <property type="match status" value="1"/>
</dbReference>
<protein>
    <submittedName>
        <fullName evidence="2">Lipocalin-like domain-containing protein</fullName>
    </submittedName>
</protein>
<dbReference type="AlphaFoldDB" id="A0A5B0WRM5"/>
<name>A0A5B0WRM5_9GAMM</name>
<dbReference type="Proteomes" id="UP000323708">
    <property type="component" value="Unassembled WGS sequence"/>
</dbReference>
<feature type="domain" description="Lipocalin-like" evidence="1">
    <location>
        <begin position="25"/>
        <end position="161"/>
    </location>
</feature>
<evidence type="ECO:0000259" key="1">
    <source>
        <dbReference type="Pfam" id="PF13924"/>
    </source>
</evidence>
<dbReference type="EMBL" id="VTUX01000009">
    <property type="protein sequence ID" value="KAA1188881.1"/>
    <property type="molecule type" value="Genomic_DNA"/>
</dbReference>
<keyword evidence="3" id="KW-1185">Reference proteome</keyword>
<accession>A0A5B0WRM5</accession>
<evidence type="ECO:0000313" key="2">
    <source>
        <dbReference type="EMBL" id="KAA1188881.1"/>
    </source>
</evidence>
<sequence length="165" mass="18238">MFSFANCVRLQGMSEQQHEAAEHLVGVWSLVRSEFRTAQQQVMYPLGEDAVGQAIFTRSGHMSGQLMRRERANFASGNQLTGTPEEVQGAFHGYVAYFGRYEVDAGQGTVSTHVEGSLFPNWTGGVQLRYYQVTAEQLVLTTPPIPLGNDEITGVLTWQRVTPVA</sequence>
<proteinExistence type="predicted"/>
<dbReference type="InterPro" id="IPR024311">
    <property type="entry name" value="Lipocalin-like"/>
</dbReference>
<gene>
    <name evidence="2" type="ORF">F0M18_16900</name>
</gene>
<organism evidence="2 3">
    <name type="scientific">Pseudohalioglobus sediminis</name>
    <dbReference type="NCBI Taxonomy" id="2606449"/>
    <lineage>
        <taxon>Bacteria</taxon>
        <taxon>Pseudomonadati</taxon>
        <taxon>Pseudomonadota</taxon>
        <taxon>Gammaproteobacteria</taxon>
        <taxon>Cellvibrionales</taxon>
        <taxon>Halieaceae</taxon>
        <taxon>Pseudohalioglobus</taxon>
    </lineage>
</organism>
<comment type="caution">
    <text evidence="2">The sequence shown here is derived from an EMBL/GenBank/DDBJ whole genome shotgun (WGS) entry which is preliminary data.</text>
</comment>
<evidence type="ECO:0000313" key="3">
    <source>
        <dbReference type="Proteomes" id="UP000323708"/>
    </source>
</evidence>
<reference evidence="2 3" key="1">
    <citation type="submission" date="2019-09" db="EMBL/GenBank/DDBJ databases">
        <authorList>
            <person name="Chen X.-Y."/>
        </authorList>
    </citation>
    <scope>NUCLEOTIDE SEQUENCE [LARGE SCALE GENOMIC DNA]</scope>
    <source>
        <strain evidence="2 3">NY5</strain>
    </source>
</reference>